<sequence length="210" mass="20937">MTIVPVELWRHEMRRCGPVALGTPVAVASCAALVAVMAGGGMREFLAVRLPGALLPLVAGVCAVGVMAREVMPELQRTFATPYPVTVRRRLWLLVIAVGLGAGVLGLSAAAGAATGPDVAGQDTAGSGAVLSPVASAAAFSLLLIGLGGHAAAGRAQPGPAAALVMTAWLAKLLVLDRIPLPSAAVAAAFTVAGVWLLIRGSIRAGGEAV</sequence>
<feature type="transmembrane region" description="Helical" evidence="1">
    <location>
        <begin position="159"/>
        <end position="175"/>
    </location>
</feature>
<protein>
    <submittedName>
        <fullName evidence="2">Uncharacterized protein</fullName>
    </submittedName>
</protein>
<dbReference type="STRING" id="469371.Tbis_3437"/>
<evidence type="ECO:0000313" key="2">
    <source>
        <dbReference type="EMBL" id="ADG90126.1"/>
    </source>
</evidence>
<evidence type="ECO:0000256" key="1">
    <source>
        <dbReference type="SAM" id="Phobius"/>
    </source>
</evidence>
<dbReference type="Proteomes" id="UP000006640">
    <property type="component" value="Chromosome"/>
</dbReference>
<organism evidence="2 3">
    <name type="scientific">Thermobispora bispora (strain ATCC 19993 / DSM 43833 / CBS 139.67 / JCM 10125 / KCTC 9307 / NBRC 14880 / R51)</name>
    <dbReference type="NCBI Taxonomy" id="469371"/>
    <lineage>
        <taxon>Bacteria</taxon>
        <taxon>Bacillati</taxon>
        <taxon>Actinomycetota</taxon>
        <taxon>Actinomycetes</taxon>
        <taxon>Streptosporangiales</taxon>
        <taxon>Streptosporangiaceae</taxon>
        <taxon>Thermobispora</taxon>
    </lineage>
</organism>
<dbReference type="EMBL" id="CP001874">
    <property type="protein sequence ID" value="ADG90126.1"/>
    <property type="molecule type" value="Genomic_DNA"/>
</dbReference>
<feature type="transmembrane region" description="Helical" evidence="1">
    <location>
        <begin position="19"/>
        <end position="41"/>
    </location>
</feature>
<name>D6Y9U5_THEBD</name>
<dbReference type="OrthoDB" id="9936595at2"/>
<feature type="transmembrane region" description="Helical" evidence="1">
    <location>
        <begin position="91"/>
        <end position="113"/>
    </location>
</feature>
<feature type="transmembrane region" description="Helical" evidence="1">
    <location>
        <begin position="53"/>
        <end position="71"/>
    </location>
</feature>
<proteinExistence type="predicted"/>
<keyword evidence="1" id="KW-0472">Membrane</keyword>
<dbReference type="HOGENOM" id="CLU_1123530_0_0_11"/>
<dbReference type="RefSeq" id="WP_013133659.1">
    <property type="nucleotide sequence ID" value="NC_014165.1"/>
</dbReference>
<feature type="transmembrane region" description="Helical" evidence="1">
    <location>
        <begin position="181"/>
        <end position="199"/>
    </location>
</feature>
<accession>D6Y9U5</accession>
<feature type="transmembrane region" description="Helical" evidence="1">
    <location>
        <begin position="125"/>
        <end position="147"/>
    </location>
</feature>
<keyword evidence="3" id="KW-1185">Reference proteome</keyword>
<keyword evidence="1" id="KW-0812">Transmembrane</keyword>
<gene>
    <name evidence="2" type="ordered locus">Tbis_3437</name>
</gene>
<keyword evidence="1" id="KW-1133">Transmembrane helix</keyword>
<evidence type="ECO:0000313" key="3">
    <source>
        <dbReference type="Proteomes" id="UP000006640"/>
    </source>
</evidence>
<reference evidence="2 3" key="1">
    <citation type="submission" date="2010-01" db="EMBL/GenBank/DDBJ databases">
        <title>The complete genome of Thermobispora bispora DSM 43833.</title>
        <authorList>
            <consortium name="US DOE Joint Genome Institute (JGI-PGF)"/>
            <person name="Lucas S."/>
            <person name="Copeland A."/>
            <person name="Lapidus A."/>
            <person name="Glavina del Rio T."/>
            <person name="Dalin E."/>
            <person name="Tice H."/>
            <person name="Bruce D."/>
            <person name="Goodwin L."/>
            <person name="Pitluck S."/>
            <person name="Kyrpides N."/>
            <person name="Mavromatis K."/>
            <person name="Ivanova N."/>
            <person name="Mikhailova N."/>
            <person name="Chertkov O."/>
            <person name="Brettin T."/>
            <person name="Detter J.C."/>
            <person name="Han C."/>
            <person name="Larimer F."/>
            <person name="Land M."/>
            <person name="Hauser L."/>
            <person name="Markowitz V."/>
            <person name="Cheng J.-F."/>
            <person name="Hugenholtz P."/>
            <person name="Woyke T."/>
            <person name="Wu D."/>
            <person name="Jando M."/>
            <person name="Schneider S."/>
            <person name="Klenk H.-P."/>
            <person name="Eisen J.A."/>
        </authorList>
    </citation>
    <scope>NUCLEOTIDE SEQUENCE [LARGE SCALE GENOMIC DNA]</scope>
    <source>
        <strain evidence="3">ATCC 19993 / DSM 43833 / CBS 139.67 / JCM 10125 / KCTC 9307 / NBRC 14880 / R51</strain>
    </source>
</reference>
<dbReference type="AlphaFoldDB" id="D6Y9U5"/>
<dbReference type="KEGG" id="tbi:Tbis_3437"/>